<proteinExistence type="predicted"/>
<dbReference type="Pfam" id="PF13664">
    <property type="entry name" value="DUF4149"/>
    <property type="match status" value="1"/>
</dbReference>
<dbReference type="GO" id="GO:0016020">
    <property type="term" value="C:membrane"/>
    <property type="evidence" value="ECO:0007669"/>
    <property type="project" value="UniProtKB-SubCell"/>
</dbReference>
<name>A0A1H4J7N5_9BACT</name>
<feature type="transmembrane region" description="Helical" evidence="5">
    <location>
        <begin position="148"/>
        <end position="166"/>
    </location>
</feature>
<evidence type="ECO:0000256" key="3">
    <source>
        <dbReference type="ARBA" id="ARBA00022989"/>
    </source>
</evidence>
<protein>
    <recommendedName>
        <fullName evidence="6">TMEM205-like domain-containing protein</fullName>
    </recommendedName>
</protein>
<evidence type="ECO:0000256" key="5">
    <source>
        <dbReference type="SAM" id="Phobius"/>
    </source>
</evidence>
<evidence type="ECO:0000313" key="7">
    <source>
        <dbReference type="EMBL" id="SEB41592.1"/>
    </source>
</evidence>
<keyword evidence="2 5" id="KW-0812">Transmembrane</keyword>
<dbReference type="Proteomes" id="UP000182409">
    <property type="component" value="Unassembled WGS sequence"/>
</dbReference>
<evidence type="ECO:0000256" key="2">
    <source>
        <dbReference type="ARBA" id="ARBA00022692"/>
    </source>
</evidence>
<organism evidence="7 8">
    <name type="scientific">Terriglobus roseus</name>
    <dbReference type="NCBI Taxonomy" id="392734"/>
    <lineage>
        <taxon>Bacteria</taxon>
        <taxon>Pseudomonadati</taxon>
        <taxon>Acidobacteriota</taxon>
        <taxon>Terriglobia</taxon>
        <taxon>Terriglobales</taxon>
        <taxon>Acidobacteriaceae</taxon>
        <taxon>Terriglobus</taxon>
    </lineage>
</organism>
<dbReference type="EMBL" id="FNSD01000001">
    <property type="protein sequence ID" value="SEB41592.1"/>
    <property type="molecule type" value="Genomic_DNA"/>
</dbReference>
<dbReference type="AlphaFoldDB" id="A0A1H4J7N5"/>
<evidence type="ECO:0000259" key="6">
    <source>
        <dbReference type="Pfam" id="PF13664"/>
    </source>
</evidence>
<sequence length="185" mass="20162">MDCHHYTISMVIAARIVRLLAFAVWMGALIFFGAVVAPTAARIFGTTEQFATFIGHTLLFAHSIGLWCGVAMILSLRFLGARAYRMPVQAGLVLLMIVLTFVSNRAIILPMEHDRALAGGNIKILVPGSPLREDFEARHAWSTRVESVVIFAGIALAVLIGMEGGLRERTAATPPRKVFDLSDDV</sequence>
<evidence type="ECO:0000256" key="1">
    <source>
        <dbReference type="ARBA" id="ARBA00004370"/>
    </source>
</evidence>
<feature type="transmembrane region" description="Helical" evidence="5">
    <location>
        <begin position="88"/>
        <end position="108"/>
    </location>
</feature>
<dbReference type="InterPro" id="IPR025423">
    <property type="entry name" value="TMEM205-like"/>
</dbReference>
<evidence type="ECO:0000313" key="8">
    <source>
        <dbReference type="Proteomes" id="UP000182409"/>
    </source>
</evidence>
<keyword evidence="3 5" id="KW-1133">Transmembrane helix</keyword>
<reference evidence="7 8" key="1">
    <citation type="submission" date="2016-10" db="EMBL/GenBank/DDBJ databases">
        <authorList>
            <person name="de Groot N.N."/>
        </authorList>
    </citation>
    <scope>NUCLEOTIDE SEQUENCE [LARGE SCALE GENOMIC DNA]</scope>
    <source>
        <strain evidence="7 8">AB35.6</strain>
    </source>
</reference>
<feature type="transmembrane region" description="Helical" evidence="5">
    <location>
        <begin position="53"/>
        <end position="76"/>
    </location>
</feature>
<feature type="transmembrane region" description="Helical" evidence="5">
    <location>
        <begin position="19"/>
        <end position="41"/>
    </location>
</feature>
<feature type="domain" description="TMEM205-like" evidence="6">
    <location>
        <begin position="20"/>
        <end position="104"/>
    </location>
</feature>
<gene>
    <name evidence="7" type="ORF">SAMN05443244_0383</name>
</gene>
<keyword evidence="4 5" id="KW-0472">Membrane</keyword>
<accession>A0A1H4J7N5</accession>
<evidence type="ECO:0000256" key="4">
    <source>
        <dbReference type="ARBA" id="ARBA00023136"/>
    </source>
</evidence>
<comment type="subcellular location">
    <subcellularLocation>
        <location evidence="1">Membrane</location>
    </subcellularLocation>
</comment>